<dbReference type="Proteomes" id="UP000762676">
    <property type="component" value="Unassembled WGS sequence"/>
</dbReference>
<gene>
    <name evidence="1" type="ORF">ElyMa_002919800</name>
</gene>
<keyword evidence="2" id="KW-1185">Reference proteome</keyword>
<dbReference type="AlphaFoldDB" id="A0AAV4I5K3"/>
<proteinExistence type="predicted"/>
<protein>
    <submittedName>
        <fullName evidence="1">Uncharacterized protein</fullName>
    </submittedName>
</protein>
<sequence length="101" mass="11203">MSLYQTVSQTPTNTERIEPTRLRLLATVSSSRPNLNLVVSDGIKINGRLGNGQVTLEAKLSQAADCLSGYICEIEELDSRDETMMTSYRLLPQPDQDTENV</sequence>
<organism evidence="1 2">
    <name type="scientific">Elysia marginata</name>
    <dbReference type="NCBI Taxonomy" id="1093978"/>
    <lineage>
        <taxon>Eukaryota</taxon>
        <taxon>Metazoa</taxon>
        <taxon>Spiralia</taxon>
        <taxon>Lophotrochozoa</taxon>
        <taxon>Mollusca</taxon>
        <taxon>Gastropoda</taxon>
        <taxon>Heterobranchia</taxon>
        <taxon>Euthyneura</taxon>
        <taxon>Panpulmonata</taxon>
        <taxon>Sacoglossa</taxon>
        <taxon>Placobranchoidea</taxon>
        <taxon>Plakobranchidae</taxon>
        <taxon>Elysia</taxon>
    </lineage>
</organism>
<name>A0AAV4I5K3_9GAST</name>
<reference evidence="1 2" key="1">
    <citation type="journal article" date="2021" name="Elife">
        <title>Chloroplast acquisition without the gene transfer in kleptoplastic sea slugs, Plakobranchus ocellatus.</title>
        <authorList>
            <person name="Maeda T."/>
            <person name="Takahashi S."/>
            <person name="Yoshida T."/>
            <person name="Shimamura S."/>
            <person name="Takaki Y."/>
            <person name="Nagai Y."/>
            <person name="Toyoda A."/>
            <person name="Suzuki Y."/>
            <person name="Arimoto A."/>
            <person name="Ishii H."/>
            <person name="Satoh N."/>
            <person name="Nishiyama T."/>
            <person name="Hasebe M."/>
            <person name="Maruyama T."/>
            <person name="Minagawa J."/>
            <person name="Obokata J."/>
            <person name="Shigenobu S."/>
        </authorList>
    </citation>
    <scope>NUCLEOTIDE SEQUENCE [LARGE SCALE GENOMIC DNA]</scope>
</reference>
<evidence type="ECO:0000313" key="2">
    <source>
        <dbReference type="Proteomes" id="UP000762676"/>
    </source>
</evidence>
<accession>A0AAV4I5K3</accession>
<evidence type="ECO:0000313" key="1">
    <source>
        <dbReference type="EMBL" id="GFS04762.1"/>
    </source>
</evidence>
<feature type="non-terminal residue" evidence="1">
    <location>
        <position position="101"/>
    </location>
</feature>
<comment type="caution">
    <text evidence="1">The sequence shown here is derived from an EMBL/GenBank/DDBJ whole genome shotgun (WGS) entry which is preliminary data.</text>
</comment>
<dbReference type="EMBL" id="BMAT01006035">
    <property type="protein sequence ID" value="GFS04762.1"/>
    <property type="molecule type" value="Genomic_DNA"/>
</dbReference>